<sequence>MWRDTSRQRASSLTRERYGPPAETQQQQQQQQQQQAADCSSDAYAVFSLNQPIFNRQGLQQQKKQQQHQQQQQQQQQQQHPLEKQQLLLLLQLQLQLGGIFNPKP</sequence>
<dbReference type="RefSeq" id="XP_037879142.1">
    <property type="nucleotide sequence ID" value="XM_038021958.1"/>
</dbReference>
<evidence type="ECO:0000313" key="3">
    <source>
        <dbReference type="Proteomes" id="UP000030744"/>
    </source>
</evidence>
<organism evidence="2 3">
    <name type="scientific">Eimeria mitis</name>
    <dbReference type="NCBI Taxonomy" id="44415"/>
    <lineage>
        <taxon>Eukaryota</taxon>
        <taxon>Sar</taxon>
        <taxon>Alveolata</taxon>
        <taxon>Apicomplexa</taxon>
        <taxon>Conoidasida</taxon>
        <taxon>Coccidia</taxon>
        <taxon>Eucoccidiorida</taxon>
        <taxon>Eimeriorina</taxon>
        <taxon>Eimeriidae</taxon>
        <taxon>Eimeria</taxon>
    </lineage>
</organism>
<evidence type="ECO:0000313" key="2">
    <source>
        <dbReference type="EMBL" id="CDJ36854.1"/>
    </source>
</evidence>
<dbReference type="GeneID" id="60404770"/>
<feature type="region of interest" description="Disordered" evidence="1">
    <location>
        <begin position="57"/>
        <end position="78"/>
    </location>
</feature>
<keyword evidence="3" id="KW-1185">Reference proteome</keyword>
<dbReference type="AlphaFoldDB" id="U6KG08"/>
<protein>
    <submittedName>
        <fullName evidence="2">Uncharacterized protein</fullName>
    </submittedName>
</protein>
<dbReference type="EMBL" id="HG737113">
    <property type="protein sequence ID" value="CDJ36854.1"/>
    <property type="molecule type" value="Genomic_DNA"/>
</dbReference>
<evidence type="ECO:0000256" key="1">
    <source>
        <dbReference type="SAM" id="MobiDB-lite"/>
    </source>
</evidence>
<proteinExistence type="predicted"/>
<name>U6KG08_9EIME</name>
<feature type="region of interest" description="Disordered" evidence="1">
    <location>
        <begin position="1"/>
        <end position="37"/>
    </location>
</feature>
<dbReference type="VEuPathDB" id="ToxoDB:EMH_0097540"/>
<reference evidence="2" key="2">
    <citation type="submission" date="2013-10" db="EMBL/GenBank/DDBJ databases">
        <authorList>
            <person name="Aslett M."/>
        </authorList>
    </citation>
    <scope>NUCLEOTIDE SEQUENCE [LARGE SCALE GENOMIC DNA]</scope>
    <source>
        <strain evidence="2">Houghton</strain>
    </source>
</reference>
<gene>
    <name evidence="2" type="ORF">EMH_0097540</name>
</gene>
<reference evidence="2" key="1">
    <citation type="submission" date="2013-10" db="EMBL/GenBank/DDBJ databases">
        <title>Genomic analysis of the causative agents of coccidiosis in chickens.</title>
        <authorList>
            <person name="Reid A.J."/>
            <person name="Blake D."/>
            <person name="Billington K."/>
            <person name="Browne H."/>
            <person name="Dunn M."/>
            <person name="Hung S."/>
            <person name="Kawahara F."/>
            <person name="Miranda-Saavedra D."/>
            <person name="Mourier T."/>
            <person name="Nagra H."/>
            <person name="Otto T.D."/>
            <person name="Rawlings N."/>
            <person name="Sanchez A."/>
            <person name="Sanders M."/>
            <person name="Subramaniam C."/>
            <person name="Tay Y."/>
            <person name="Dear P."/>
            <person name="Doerig C."/>
            <person name="Gruber A."/>
            <person name="Parkinson J."/>
            <person name="Shirley M."/>
            <person name="Wan K.L."/>
            <person name="Berriman M."/>
            <person name="Tomley F."/>
            <person name="Pain A."/>
        </authorList>
    </citation>
    <scope>NUCLEOTIDE SEQUENCE [LARGE SCALE GENOMIC DNA]</scope>
    <source>
        <strain evidence="2">Houghton</strain>
    </source>
</reference>
<dbReference type="Proteomes" id="UP000030744">
    <property type="component" value="Unassembled WGS sequence"/>
</dbReference>
<feature type="compositionally biased region" description="Low complexity" evidence="1">
    <location>
        <begin position="25"/>
        <end position="35"/>
    </location>
</feature>
<accession>U6KG08</accession>